<evidence type="ECO:0000313" key="2">
    <source>
        <dbReference type="WBParaSite" id="jg5265"/>
    </source>
</evidence>
<organism evidence="1 2">
    <name type="scientific">Ditylenchus dipsaci</name>
    <dbReference type="NCBI Taxonomy" id="166011"/>
    <lineage>
        <taxon>Eukaryota</taxon>
        <taxon>Metazoa</taxon>
        <taxon>Ecdysozoa</taxon>
        <taxon>Nematoda</taxon>
        <taxon>Chromadorea</taxon>
        <taxon>Rhabditida</taxon>
        <taxon>Tylenchina</taxon>
        <taxon>Tylenchomorpha</taxon>
        <taxon>Sphaerularioidea</taxon>
        <taxon>Anguinidae</taxon>
        <taxon>Anguininae</taxon>
        <taxon>Ditylenchus</taxon>
    </lineage>
</organism>
<dbReference type="Proteomes" id="UP000887574">
    <property type="component" value="Unplaced"/>
</dbReference>
<sequence>MAKYELLKSEKNKEVLKDNDGYLYWKKLVLMETRSQNALVEWLLLAITPRYVNFSMDLAEEEPKKIAQAGGGTRLAYHCADAPLNPMVETFMIRYRGKENHFDVVEIN</sequence>
<accession>A0A915ECN4</accession>
<proteinExistence type="predicted"/>
<evidence type="ECO:0000313" key="1">
    <source>
        <dbReference type="Proteomes" id="UP000887574"/>
    </source>
</evidence>
<protein>
    <submittedName>
        <fullName evidence="2">Uncharacterized protein</fullName>
    </submittedName>
</protein>
<dbReference type="WBParaSite" id="jg5265">
    <property type="protein sequence ID" value="jg5265"/>
    <property type="gene ID" value="jg5265"/>
</dbReference>
<keyword evidence="1" id="KW-1185">Reference proteome</keyword>
<name>A0A915ECN4_9BILA</name>
<dbReference type="AlphaFoldDB" id="A0A915ECN4"/>
<reference evidence="2" key="1">
    <citation type="submission" date="2022-11" db="UniProtKB">
        <authorList>
            <consortium name="WormBaseParasite"/>
        </authorList>
    </citation>
    <scope>IDENTIFICATION</scope>
</reference>